<organism evidence="1">
    <name type="scientific">Rhizophora mucronata</name>
    <name type="common">Asiatic mangrove</name>
    <dbReference type="NCBI Taxonomy" id="61149"/>
    <lineage>
        <taxon>Eukaryota</taxon>
        <taxon>Viridiplantae</taxon>
        <taxon>Streptophyta</taxon>
        <taxon>Embryophyta</taxon>
        <taxon>Tracheophyta</taxon>
        <taxon>Spermatophyta</taxon>
        <taxon>Magnoliopsida</taxon>
        <taxon>eudicotyledons</taxon>
        <taxon>Gunneridae</taxon>
        <taxon>Pentapetalae</taxon>
        <taxon>rosids</taxon>
        <taxon>fabids</taxon>
        <taxon>Malpighiales</taxon>
        <taxon>Rhizophoraceae</taxon>
        <taxon>Rhizophora</taxon>
    </lineage>
</organism>
<name>A0A2P2LJ55_RHIMU</name>
<protein>
    <submittedName>
        <fullName evidence="1">Phosphoinositide phosphatase SAC8-like</fullName>
    </submittedName>
</protein>
<proteinExistence type="predicted"/>
<reference evidence="1" key="1">
    <citation type="submission" date="2018-02" db="EMBL/GenBank/DDBJ databases">
        <title>Rhizophora mucronata_Transcriptome.</title>
        <authorList>
            <person name="Meera S.P."/>
            <person name="Sreeshan A."/>
            <person name="Augustine A."/>
        </authorList>
    </citation>
    <scope>NUCLEOTIDE SEQUENCE</scope>
    <source>
        <tissue evidence="1">Leaf</tissue>
    </source>
</reference>
<sequence length="85" mass="10042">MSIEKQGKGCPNAQASQIVQIWEGSKILIFTKRTFLPRISRSQWSNFIVTKWKYRGTKNEIRHQRLQDISLQNRDDELIKLPTKI</sequence>
<evidence type="ECO:0000313" key="1">
    <source>
        <dbReference type="EMBL" id="MBX18005.1"/>
    </source>
</evidence>
<dbReference type="EMBL" id="GGEC01037521">
    <property type="protein sequence ID" value="MBX18005.1"/>
    <property type="molecule type" value="Transcribed_RNA"/>
</dbReference>
<accession>A0A2P2LJ55</accession>
<dbReference type="AlphaFoldDB" id="A0A2P2LJ55"/>